<organism evidence="3 4">
    <name type="scientific">Bacillus salipaludis</name>
    <dbReference type="NCBI Taxonomy" id="2547811"/>
    <lineage>
        <taxon>Bacteria</taxon>
        <taxon>Bacillati</taxon>
        <taxon>Bacillota</taxon>
        <taxon>Bacilli</taxon>
        <taxon>Bacillales</taxon>
        <taxon>Bacillaceae</taxon>
        <taxon>Bacillus</taxon>
    </lineage>
</organism>
<dbReference type="GO" id="GO:0016787">
    <property type="term" value="F:hydrolase activity"/>
    <property type="evidence" value="ECO:0007669"/>
    <property type="project" value="UniProtKB-KW"/>
</dbReference>
<dbReference type="CDD" id="cd00229">
    <property type="entry name" value="SGNH_hydrolase"/>
    <property type="match status" value="1"/>
</dbReference>
<gene>
    <name evidence="3" type="ORF">ACJEBI_23590</name>
</gene>
<dbReference type="InterPro" id="IPR036514">
    <property type="entry name" value="SGNH_hydro_sf"/>
</dbReference>
<evidence type="ECO:0000313" key="4">
    <source>
        <dbReference type="Proteomes" id="UP001623041"/>
    </source>
</evidence>
<sequence>MNLKFLSFLGVLMLVGSLFTSSVNAKSENAKKSLVALGDSITYGYNLDNNNHPSKAAFPSVMGRQMDTRVRNLGVEGWPTHQLLMALKEDEKFRQAVRHADVVTLNIGSNDFLHGLLASIENPDIWPGVTTNMLKNIGDIMTEIQALTDAKIVVYNIFNPFPADSGVHAYVDYLLPPINEGIKKIALGSGENVVFADAYEAFGNDQAIYIIQDDNHPTALGHELLAKIGFEALNFK</sequence>
<dbReference type="InterPro" id="IPR051532">
    <property type="entry name" value="Ester_Hydrolysis_Enzymes"/>
</dbReference>
<dbReference type="InterPro" id="IPR013830">
    <property type="entry name" value="SGNH_hydro"/>
</dbReference>
<reference evidence="3 4" key="1">
    <citation type="submission" date="2024-11" db="EMBL/GenBank/DDBJ databases">
        <authorList>
            <person name="Lucas J.A."/>
        </authorList>
    </citation>
    <scope>NUCLEOTIDE SEQUENCE [LARGE SCALE GENOMIC DNA]</scope>
    <source>
        <strain evidence="3 4">Z 5.4</strain>
    </source>
</reference>
<feature type="domain" description="SGNH hydrolase-type esterase" evidence="2">
    <location>
        <begin position="36"/>
        <end position="224"/>
    </location>
</feature>
<dbReference type="Gene3D" id="3.40.50.1110">
    <property type="entry name" value="SGNH hydrolase"/>
    <property type="match status" value="1"/>
</dbReference>
<name>A0ABW8RPV4_9BACI</name>
<feature type="chain" id="PRO_5046795608" evidence="1">
    <location>
        <begin position="26"/>
        <end position="236"/>
    </location>
</feature>
<dbReference type="EMBL" id="JBJHQH010000023">
    <property type="protein sequence ID" value="MFK9094439.1"/>
    <property type="molecule type" value="Genomic_DNA"/>
</dbReference>
<dbReference type="Pfam" id="PF13472">
    <property type="entry name" value="Lipase_GDSL_2"/>
    <property type="match status" value="1"/>
</dbReference>
<proteinExistence type="predicted"/>
<keyword evidence="4" id="KW-1185">Reference proteome</keyword>
<keyword evidence="1" id="KW-0732">Signal</keyword>
<evidence type="ECO:0000313" key="3">
    <source>
        <dbReference type="EMBL" id="MFK9094439.1"/>
    </source>
</evidence>
<dbReference type="PANTHER" id="PTHR30383">
    <property type="entry name" value="THIOESTERASE 1/PROTEASE 1/LYSOPHOSPHOLIPASE L1"/>
    <property type="match status" value="1"/>
</dbReference>
<dbReference type="Proteomes" id="UP001623041">
    <property type="component" value="Unassembled WGS sequence"/>
</dbReference>
<protein>
    <submittedName>
        <fullName evidence="3">SGNH/GDSL hydrolase family protein</fullName>
    </submittedName>
</protein>
<comment type="caution">
    <text evidence="3">The sequence shown here is derived from an EMBL/GenBank/DDBJ whole genome shotgun (WGS) entry which is preliminary data.</text>
</comment>
<evidence type="ECO:0000259" key="2">
    <source>
        <dbReference type="Pfam" id="PF13472"/>
    </source>
</evidence>
<accession>A0ABW8RPV4</accession>
<keyword evidence="3" id="KW-0378">Hydrolase</keyword>
<dbReference type="RefSeq" id="WP_406582909.1">
    <property type="nucleotide sequence ID" value="NZ_JBJHQH010000023.1"/>
</dbReference>
<feature type="signal peptide" evidence="1">
    <location>
        <begin position="1"/>
        <end position="25"/>
    </location>
</feature>
<dbReference type="SUPFAM" id="SSF52266">
    <property type="entry name" value="SGNH hydrolase"/>
    <property type="match status" value="1"/>
</dbReference>
<evidence type="ECO:0000256" key="1">
    <source>
        <dbReference type="SAM" id="SignalP"/>
    </source>
</evidence>